<evidence type="ECO:0000313" key="6">
    <source>
        <dbReference type="Proteomes" id="UP000198885"/>
    </source>
</evidence>
<dbReference type="OrthoDB" id="271711at2"/>
<keyword evidence="2" id="KW-0520">NAD</keyword>
<dbReference type="PROSITE" id="PS00974">
    <property type="entry name" value="MANNITOL_DHGENASE"/>
    <property type="match status" value="1"/>
</dbReference>
<dbReference type="GO" id="GO:0016616">
    <property type="term" value="F:oxidoreductase activity, acting on the CH-OH group of donors, NAD or NADP as acceptor"/>
    <property type="evidence" value="ECO:0007669"/>
    <property type="project" value="TreeGrafter"/>
</dbReference>
<feature type="domain" description="Mannitol dehydrogenase C-terminal" evidence="4">
    <location>
        <begin position="283"/>
        <end position="473"/>
    </location>
</feature>
<dbReference type="STRING" id="641238.SAMN04490244_105140"/>
<dbReference type="Pfam" id="PF01232">
    <property type="entry name" value="Mannitol_dh"/>
    <property type="match status" value="1"/>
</dbReference>
<reference evidence="5 6" key="1">
    <citation type="submission" date="2016-10" db="EMBL/GenBank/DDBJ databases">
        <authorList>
            <person name="de Groot N.N."/>
        </authorList>
    </citation>
    <scope>NUCLEOTIDE SEQUENCE [LARGE SCALE GENOMIC DNA]</scope>
    <source>
        <strain evidence="5 6">DSM 23042</strain>
    </source>
</reference>
<dbReference type="InterPro" id="IPR050988">
    <property type="entry name" value="Mannitol_DH/Oxidoreductase"/>
</dbReference>
<dbReference type="InterPro" id="IPR036291">
    <property type="entry name" value="NAD(P)-bd_dom_sf"/>
</dbReference>
<accession>A0A1H9U9K8</accession>
<dbReference type="InterPro" id="IPR013328">
    <property type="entry name" value="6PGD_dom2"/>
</dbReference>
<dbReference type="RefSeq" id="WP_092692944.1">
    <property type="nucleotide sequence ID" value="NZ_FOGU01000005.1"/>
</dbReference>
<dbReference type="Gene3D" id="3.40.50.720">
    <property type="entry name" value="NAD(P)-binding Rossmann-like Domain"/>
    <property type="match status" value="1"/>
</dbReference>
<dbReference type="SUPFAM" id="SSF48179">
    <property type="entry name" value="6-phosphogluconate dehydrogenase C-terminal domain-like"/>
    <property type="match status" value="1"/>
</dbReference>
<dbReference type="PANTHER" id="PTHR43362">
    <property type="entry name" value="MANNITOL DEHYDROGENASE DSF1-RELATED"/>
    <property type="match status" value="1"/>
</dbReference>
<dbReference type="Proteomes" id="UP000198885">
    <property type="component" value="Unassembled WGS sequence"/>
</dbReference>
<evidence type="ECO:0000259" key="4">
    <source>
        <dbReference type="Pfam" id="PF08125"/>
    </source>
</evidence>
<dbReference type="PANTHER" id="PTHR43362:SF1">
    <property type="entry name" value="MANNITOL DEHYDROGENASE 2-RELATED"/>
    <property type="match status" value="1"/>
</dbReference>
<feature type="domain" description="Mannitol dehydrogenase N-terminal" evidence="3">
    <location>
        <begin position="27"/>
        <end position="274"/>
    </location>
</feature>
<organism evidence="5 6">
    <name type="scientific">Tranquillimonas rosea</name>
    <dbReference type="NCBI Taxonomy" id="641238"/>
    <lineage>
        <taxon>Bacteria</taxon>
        <taxon>Pseudomonadati</taxon>
        <taxon>Pseudomonadota</taxon>
        <taxon>Alphaproteobacteria</taxon>
        <taxon>Rhodobacterales</taxon>
        <taxon>Roseobacteraceae</taxon>
        <taxon>Tranquillimonas</taxon>
    </lineage>
</organism>
<keyword evidence="1" id="KW-0560">Oxidoreductase</keyword>
<dbReference type="InterPro" id="IPR013118">
    <property type="entry name" value="Mannitol_DH_C"/>
</dbReference>
<protein>
    <submittedName>
        <fullName evidence="5">Fructuronate reductase</fullName>
    </submittedName>
</protein>
<dbReference type="EMBL" id="FOGU01000005">
    <property type="protein sequence ID" value="SES06260.1"/>
    <property type="molecule type" value="Genomic_DNA"/>
</dbReference>
<dbReference type="Gene3D" id="1.10.1040.10">
    <property type="entry name" value="N-(1-d-carboxylethyl)-l-norvaline Dehydrogenase, domain 2"/>
    <property type="match status" value="1"/>
</dbReference>
<gene>
    <name evidence="5" type="ORF">SAMN04490244_105140</name>
</gene>
<dbReference type="InterPro" id="IPR013131">
    <property type="entry name" value="Mannitol_DH_N"/>
</dbReference>
<evidence type="ECO:0000313" key="5">
    <source>
        <dbReference type="EMBL" id="SES06260.1"/>
    </source>
</evidence>
<dbReference type="GO" id="GO:0019594">
    <property type="term" value="P:mannitol metabolic process"/>
    <property type="evidence" value="ECO:0007669"/>
    <property type="project" value="InterPro"/>
</dbReference>
<evidence type="ECO:0000256" key="2">
    <source>
        <dbReference type="ARBA" id="ARBA00023027"/>
    </source>
</evidence>
<name>A0A1H9U9K8_9RHOB</name>
<dbReference type="AlphaFoldDB" id="A0A1H9U9K8"/>
<dbReference type="InterPro" id="IPR023027">
    <property type="entry name" value="Mannitol_DH_CS"/>
</dbReference>
<dbReference type="InterPro" id="IPR000669">
    <property type="entry name" value="Mannitol_DH"/>
</dbReference>
<evidence type="ECO:0000259" key="3">
    <source>
        <dbReference type="Pfam" id="PF01232"/>
    </source>
</evidence>
<dbReference type="Pfam" id="PF08125">
    <property type="entry name" value="Mannitol_dh_C"/>
    <property type="match status" value="1"/>
</dbReference>
<keyword evidence="6" id="KW-1185">Reference proteome</keyword>
<dbReference type="SUPFAM" id="SSF51735">
    <property type="entry name" value="NAD(P)-binding Rossmann-fold domains"/>
    <property type="match status" value="1"/>
</dbReference>
<sequence>MTRLSRIDHLPGDVRVPAYDPAAHGEGIVHLGLGAFHKAHQAVYSDDALAASGGDWRIVGVSLRSSGAVDELTPQNGLYTVIAAGADSHEVRVIGALSRALAHAHGDAPAVNAALAAPQTRTVTVTVTEKGYGLDRASGGVDTAHPAIAHDLEHPDAPVGVAGLILRGLKQRHAAGIAPFTVLCCDNLPGNGKLLRGLILDLAARTAPELRDWIAAEVAFPSSMVDRITPAPGPDVREAAERALGAEDHAAVQTEAFSQWVIEDRFTGGRPEWEAGGALFVTDVAPYERMKLRMLNGTHSMLAYAGFHSGKRYVRDVMRDADLAALVRRHLSAAAATLDPLPGIDFEAYAAELAARFENPNLAHQTYQIAMDGTEKVPQRLFAPALDALERGQPTRPFAFAVAAWLRHCLARKDDGEVYELQDPRAGEIATRLSAQEDAPAIVAAMFDLPGLVPDVLRQSDRFRDEVTTVLDAMLQGSVAGAVAREAAL</sequence>
<evidence type="ECO:0000256" key="1">
    <source>
        <dbReference type="ARBA" id="ARBA00023002"/>
    </source>
</evidence>
<dbReference type="InterPro" id="IPR008927">
    <property type="entry name" value="6-PGluconate_DH-like_C_sf"/>
</dbReference>
<dbReference type="PRINTS" id="PR00084">
    <property type="entry name" value="MTLDHDRGNASE"/>
</dbReference>
<proteinExistence type="predicted"/>